<keyword evidence="1" id="KW-1133">Transmembrane helix</keyword>
<protein>
    <submittedName>
        <fullName evidence="2">Uncharacterized protein</fullName>
    </submittedName>
</protein>
<feature type="transmembrane region" description="Helical" evidence="1">
    <location>
        <begin position="98"/>
        <end position="118"/>
    </location>
</feature>
<name>A0A0G1W153_9BACT</name>
<proteinExistence type="predicted"/>
<sequence>MPNPNIIRYINQYRNQYSEIQLRQKLLEAGYDSGDVDRAFFDARATGGVWKRRGIKVLQFILGFAAVCGLYWLEVVIMLGVADYFFSSYYGFSRLLTFFVILYLIFSAVHFFIAFFLIRPRWKAAFWGVVIGLLAPVVFIGGVLIFLWFAFRGF</sequence>
<dbReference type="Proteomes" id="UP000034682">
    <property type="component" value="Unassembled WGS sequence"/>
</dbReference>
<feature type="transmembrane region" description="Helical" evidence="1">
    <location>
        <begin position="125"/>
        <end position="151"/>
    </location>
</feature>
<comment type="caution">
    <text evidence="2">The sequence shown here is derived from an EMBL/GenBank/DDBJ whole genome shotgun (WGS) entry which is preliminary data.</text>
</comment>
<gene>
    <name evidence="2" type="ORF">UY02_C0035G0005</name>
</gene>
<evidence type="ECO:0000313" key="3">
    <source>
        <dbReference type="Proteomes" id="UP000034682"/>
    </source>
</evidence>
<dbReference type="EMBL" id="LCOK01000035">
    <property type="protein sequence ID" value="KKU76030.1"/>
    <property type="molecule type" value="Genomic_DNA"/>
</dbReference>
<feature type="transmembrane region" description="Helical" evidence="1">
    <location>
        <begin position="60"/>
        <end position="86"/>
    </location>
</feature>
<evidence type="ECO:0000313" key="2">
    <source>
        <dbReference type="EMBL" id="KKU76030.1"/>
    </source>
</evidence>
<reference evidence="2 3" key="1">
    <citation type="journal article" date="2015" name="Nature">
        <title>rRNA introns, odd ribosomes, and small enigmatic genomes across a large radiation of phyla.</title>
        <authorList>
            <person name="Brown C.T."/>
            <person name="Hug L.A."/>
            <person name="Thomas B.C."/>
            <person name="Sharon I."/>
            <person name="Castelle C.J."/>
            <person name="Singh A."/>
            <person name="Wilkins M.J."/>
            <person name="Williams K.H."/>
            <person name="Banfield J.F."/>
        </authorList>
    </citation>
    <scope>NUCLEOTIDE SEQUENCE [LARGE SCALE GENOMIC DNA]</scope>
</reference>
<evidence type="ECO:0000256" key="1">
    <source>
        <dbReference type="SAM" id="Phobius"/>
    </source>
</evidence>
<keyword evidence="1" id="KW-0812">Transmembrane</keyword>
<keyword evidence="1" id="KW-0472">Membrane</keyword>
<organism evidence="2 3">
    <name type="scientific">Candidatus Giovannonibacteria bacterium GW2011_GWB1_47_6b</name>
    <dbReference type="NCBI Taxonomy" id="1618655"/>
    <lineage>
        <taxon>Bacteria</taxon>
        <taxon>Candidatus Giovannoniibacteriota</taxon>
    </lineage>
</organism>
<dbReference type="AlphaFoldDB" id="A0A0G1W153"/>
<accession>A0A0G1W153</accession>